<dbReference type="Proteomes" id="UP000092716">
    <property type="component" value="Chromosome 11"/>
</dbReference>
<evidence type="ECO:0000256" key="1">
    <source>
        <dbReference type="SAM" id="Coils"/>
    </source>
</evidence>
<feature type="domain" description="Schizont-infected cell agglutination extracellular beta" evidence="4">
    <location>
        <begin position="257"/>
        <end position="423"/>
    </location>
</feature>
<feature type="region of interest" description="Disordered" evidence="2">
    <location>
        <begin position="234"/>
        <end position="253"/>
    </location>
</feature>
<sequence>MVDPVDDNVDTFFRRKWGIGKGDVYGLFQEFNRQLTADDENGGFTAVCEDVVQGHGVDHGLHECFCKILMRNLVKVTNKDSMYKLNGQEVNVREIGSEDARCDLINLWLLLYMSRYYINEQNINYVFTAITNLEAFFLMKPEECIYTGKFSVNEKEDGVGYREIYKWFRDRGIISTMGQISNKSACNGGSRSDDQRSSTFPKGEHKGLSPEVQDKANKFLEEVRQAKEIVKEVEEELAQQQPPPSPPDEDCSKKGELCARAKCVAKKWMQHRPDKKDDYTDMWQDIQTSVKELAEAIPKKNEKVDNYCYGDQWNGKVVTFAEMEACRLIVRGLHHIYKIPKDEDGSQENQEVNNQLFKQTMLCVVMNAYADLLKDKFKDGCSVQKGITQAFSKSTKIKKETNECKGDNNCEVCSKEDYKDCVIGSDKIEKKVKEMLDQNQQIKKTMEEICKDCSKEKDLCERTKCVTINWFRDRLTNQGTGRRDWCVFWGVGDVGRVLKKLSEAMRNESKTDGDLCEKFTGAGDNGVTDPGKKACQYITRGLEYIYIIQEDETQRYGNQKKNNRIFDQTIGCILLNSYADRLEEKGTSCGITEEKIRKMFEEGNKKRDVWCVDESKGGIDCVECTRKPNLSCTLSVDASLWFTSSSCKNKGNHDIKDKVQGMLDNDESKKSEVKQALTEINNICPEPTPATPDPPPGSSAAGFGEGDNAVLKAPKAARLINKIDNPVLPYLPLAPAVLGISIMTYSLWKYFGMLRKTRKRYRRAYQVRAPSLEQQIVDHVDDQADGPHEYYLVKEHKPRSTPIKRRKKRAADRLRGGAVRRRMIIDIHLEVLDECQKGHLHSTKEDFFEILVQEFMGSQFIEEENVSKEDVPSSDSGFMEEDIVSEIGVPKEQVPSFRFRV</sequence>
<keyword evidence="3" id="KW-0472">Membrane</keyword>
<feature type="transmembrane region" description="Helical" evidence="3">
    <location>
        <begin position="730"/>
        <end position="751"/>
    </location>
</feature>
<dbReference type="AlphaFoldDB" id="A0A1B1E1N9"/>
<feature type="domain" description="Schizont-infected cell agglutination extracellular beta" evidence="4">
    <location>
        <begin position="459"/>
        <end position="627"/>
    </location>
</feature>
<dbReference type="RefSeq" id="XP_019915575.1">
    <property type="nucleotide sequence ID" value="XM_020060503.1"/>
</dbReference>
<evidence type="ECO:0000313" key="6">
    <source>
        <dbReference type="EMBL" id="ANQ08880.1"/>
    </source>
</evidence>
<feature type="compositionally biased region" description="Basic and acidic residues" evidence="2">
    <location>
        <begin position="191"/>
        <end position="214"/>
    </location>
</feature>
<dbReference type="Pfam" id="PF12878">
    <property type="entry name" value="SICA_beta"/>
    <property type="match status" value="2"/>
</dbReference>
<organism evidence="6 7">
    <name type="scientific">Plasmodium coatneyi</name>
    <dbReference type="NCBI Taxonomy" id="208452"/>
    <lineage>
        <taxon>Eukaryota</taxon>
        <taxon>Sar</taxon>
        <taxon>Alveolata</taxon>
        <taxon>Apicomplexa</taxon>
        <taxon>Aconoidasida</taxon>
        <taxon>Haemosporida</taxon>
        <taxon>Plasmodiidae</taxon>
        <taxon>Plasmodium</taxon>
    </lineage>
</organism>
<dbReference type="KEGG" id="pcot:PCOAH_00037120"/>
<dbReference type="InterPro" id="IPR024285">
    <property type="entry name" value="SICA_extracell_b"/>
</dbReference>
<feature type="coiled-coil region" evidence="1">
    <location>
        <begin position="425"/>
        <end position="452"/>
    </location>
</feature>
<feature type="region of interest" description="Disordered" evidence="2">
    <location>
        <begin position="683"/>
        <end position="706"/>
    </location>
</feature>
<evidence type="ECO:0000256" key="2">
    <source>
        <dbReference type="SAM" id="MobiDB-lite"/>
    </source>
</evidence>
<keyword evidence="1" id="KW-0175">Coiled coil</keyword>
<feature type="domain" description="Schizont-infected cell agglutination C-terminal" evidence="5">
    <location>
        <begin position="749"/>
        <end position="897"/>
    </location>
</feature>
<feature type="compositionally biased region" description="Pro residues" evidence="2">
    <location>
        <begin position="686"/>
        <end position="697"/>
    </location>
</feature>
<dbReference type="Pfam" id="PF12879">
    <property type="entry name" value="SICA_C"/>
    <property type="match status" value="1"/>
</dbReference>
<evidence type="ECO:0000313" key="7">
    <source>
        <dbReference type="Proteomes" id="UP000092716"/>
    </source>
</evidence>
<protein>
    <submittedName>
        <fullName evidence="6">SICA antigen</fullName>
    </submittedName>
</protein>
<keyword evidence="3" id="KW-0812">Transmembrane</keyword>
<reference evidence="7" key="1">
    <citation type="submission" date="2016-06" db="EMBL/GenBank/DDBJ databases">
        <title>First high quality genome sequence of Plasmodium coatneyi using continuous long reads from single molecule, real-time sequencing.</title>
        <authorList>
            <person name="Chien J.-T."/>
            <person name="Pakala S.B."/>
            <person name="Geraldo J.A."/>
            <person name="Lapp S.A."/>
            <person name="Barnwell J.W."/>
            <person name="Kissinger J.C."/>
            <person name="Galinski M.R."/>
            <person name="Humphrey J.C."/>
        </authorList>
    </citation>
    <scope>NUCLEOTIDE SEQUENCE [LARGE SCALE GENOMIC DNA]</scope>
    <source>
        <strain evidence="7">Hackeri</strain>
    </source>
</reference>
<proteinExistence type="predicted"/>
<dbReference type="InterPro" id="IPR024288">
    <property type="entry name" value="SICA_C"/>
</dbReference>
<evidence type="ECO:0000256" key="3">
    <source>
        <dbReference type="SAM" id="Phobius"/>
    </source>
</evidence>
<keyword evidence="3" id="KW-1133">Transmembrane helix</keyword>
<dbReference type="EMBL" id="CP016249">
    <property type="protein sequence ID" value="ANQ08880.1"/>
    <property type="molecule type" value="Genomic_DNA"/>
</dbReference>
<name>A0A1B1E1N9_9APIC</name>
<keyword evidence="7" id="KW-1185">Reference proteome</keyword>
<evidence type="ECO:0000259" key="5">
    <source>
        <dbReference type="Pfam" id="PF12879"/>
    </source>
</evidence>
<feature type="region of interest" description="Disordered" evidence="2">
    <location>
        <begin position="184"/>
        <end position="214"/>
    </location>
</feature>
<gene>
    <name evidence="6" type="ORF">PCOAH_00037120</name>
</gene>
<dbReference type="VEuPathDB" id="PlasmoDB:PCOAH_00037120"/>
<dbReference type="GeneID" id="30910443"/>
<evidence type="ECO:0000259" key="4">
    <source>
        <dbReference type="Pfam" id="PF12878"/>
    </source>
</evidence>
<accession>A0A1B1E1N9</accession>